<dbReference type="Pfam" id="PF08722">
    <property type="entry name" value="Tn7_TnsA-like_N"/>
    <property type="match status" value="1"/>
</dbReference>
<dbReference type="Gene3D" id="3.40.1350.10">
    <property type="match status" value="1"/>
</dbReference>
<keyword evidence="2" id="KW-0255">Endonuclease</keyword>
<dbReference type="InterPro" id="IPR011856">
    <property type="entry name" value="tRNA_endonuc-like_dom_sf"/>
</dbReference>
<proteinExistence type="predicted"/>
<dbReference type="SUPFAM" id="SSF52980">
    <property type="entry name" value="Restriction endonuclease-like"/>
    <property type="match status" value="1"/>
</dbReference>
<dbReference type="InterPro" id="IPR011335">
    <property type="entry name" value="Restrct_endonuc-II-like"/>
</dbReference>
<dbReference type="InterPro" id="IPR014833">
    <property type="entry name" value="TnsA_N"/>
</dbReference>
<dbReference type="GO" id="GO:0004519">
    <property type="term" value="F:endonuclease activity"/>
    <property type="evidence" value="ECO:0007669"/>
    <property type="project" value="UniProtKB-KW"/>
</dbReference>
<dbReference type="GO" id="GO:0003676">
    <property type="term" value="F:nucleic acid binding"/>
    <property type="evidence" value="ECO:0007669"/>
    <property type="project" value="InterPro"/>
</dbReference>
<protein>
    <submittedName>
        <fullName evidence="2">TnsA endonuclease N terminal</fullName>
    </submittedName>
</protein>
<dbReference type="RefSeq" id="WP_245708086.1">
    <property type="nucleotide sequence ID" value="NZ_FNBL01000020.1"/>
</dbReference>
<evidence type="ECO:0000259" key="1">
    <source>
        <dbReference type="Pfam" id="PF08722"/>
    </source>
</evidence>
<accession>A0A1G7U6V7</accession>
<organism evidence="2 3">
    <name type="scientific">Celeribacter baekdonensis</name>
    <dbReference type="NCBI Taxonomy" id="875171"/>
    <lineage>
        <taxon>Bacteria</taxon>
        <taxon>Pseudomonadati</taxon>
        <taxon>Pseudomonadota</taxon>
        <taxon>Alphaproteobacteria</taxon>
        <taxon>Rhodobacterales</taxon>
        <taxon>Roseobacteraceae</taxon>
        <taxon>Celeribacter</taxon>
    </lineage>
</organism>
<dbReference type="Proteomes" id="UP000182284">
    <property type="component" value="Unassembled WGS sequence"/>
</dbReference>
<reference evidence="2 3" key="1">
    <citation type="submission" date="2016-10" db="EMBL/GenBank/DDBJ databases">
        <authorList>
            <person name="de Groot N.N."/>
        </authorList>
    </citation>
    <scope>NUCLEOTIDE SEQUENCE [LARGE SCALE GENOMIC DNA]</scope>
    <source>
        <strain evidence="2 3">DSM 27375</strain>
    </source>
</reference>
<keyword evidence="2" id="KW-0378">Hydrolase</keyword>
<evidence type="ECO:0000313" key="3">
    <source>
        <dbReference type="Proteomes" id="UP000182284"/>
    </source>
</evidence>
<keyword evidence="2" id="KW-0540">Nuclease</keyword>
<name>A0A1G7U6V7_9RHOB</name>
<gene>
    <name evidence="2" type="ORF">SAMN04488117_12028</name>
</gene>
<dbReference type="AlphaFoldDB" id="A0A1G7U6V7"/>
<evidence type="ECO:0000313" key="2">
    <source>
        <dbReference type="EMBL" id="SDG43144.1"/>
    </source>
</evidence>
<dbReference type="EMBL" id="FNBL01000020">
    <property type="protein sequence ID" value="SDG43144.1"/>
    <property type="molecule type" value="Genomic_DNA"/>
</dbReference>
<feature type="domain" description="TnsA endonuclease N-terminal" evidence="1">
    <location>
        <begin position="62"/>
        <end position="111"/>
    </location>
</feature>
<sequence length="166" mass="18573">MKNNLIYRGPEPSHATRIPARRSKGSLRGSMVAMLPGFQRPRLIHFESALEYAFLCLMLVRDDVHHIREQPPAISYVGTDGRPARHIFDFLVTKKDGERIAVAIKPMQRVLKLNFASELESVSVAVSKSFADRVLLVTDQHIDRQAAAEAARTLAWSRPSLTEVAA</sequence>